<dbReference type="AlphaFoldDB" id="A0A812N8L5"/>
<feature type="region of interest" description="Disordered" evidence="1">
    <location>
        <begin position="1"/>
        <end position="54"/>
    </location>
</feature>
<name>A0A812N8L5_9DINO</name>
<evidence type="ECO:0000256" key="1">
    <source>
        <dbReference type="SAM" id="MobiDB-lite"/>
    </source>
</evidence>
<proteinExistence type="predicted"/>
<evidence type="ECO:0000313" key="2">
    <source>
        <dbReference type="EMBL" id="CAE7294016.1"/>
    </source>
</evidence>
<comment type="caution">
    <text evidence="2">The sequence shown here is derived from an EMBL/GenBank/DDBJ whole genome shotgun (WGS) entry which is preliminary data.</text>
</comment>
<dbReference type="EMBL" id="CAJNDS010001990">
    <property type="protein sequence ID" value="CAE7294016.1"/>
    <property type="molecule type" value="Genomic_DNA"/>
</dbReference>
<protein>
    <submittedName>
        <fullName evidence="2">Uncharacterized protein</fullName>
    </submittedName>
</protein>
<feature type="region of interest" description="Disordered" evidence="1">
    <location>
        <begin position="126"/>
        <end position="151"/>
    </location>
</feature>
<organism evidence="2 3">
    <name type="scientific">Symbiodinium natans</name>
    <dbReference type="NCBI Taxonomy" id="878477"/>
    <lineage>
        <taxon>Eukaryota</taxon>
        <taxon>Sar</taxon>
        <taxon>Alveolata</taxon>
        <taxon>Dinophyceae</taxon>
        <taxon>Suessiales</taxon>
        <taxon>Symbiodiniaceae</taxon>
        <taxon>Symbiodinium</taxon>
    </lineage>
</organism>
<reference evidence="2" key="1">
    <citation type="submission" date="2021-02" db="EMBL/GenBank/DDBJ databases">
        <authorList>
            <person name="Dougan E. K."/>
            <person name="Rhodes N."/>
            <person name="Thang M."/>
            <person name="Chan C."/>
        </authorList>
    </citation>
    <scope>NUCLEOTIDE SEQUENCE</scope>
</reference>
<evidence type="ECO:0000313" key="3">
    <source>
        <dbReference type="Proteomes" id="UP000604046"/>
    </source>
</evidence>
<sequence>MTALVPQKPSAPRANSCAPRKHVVMLPTPPRTTRSSSSPTILTFTVPSPGHGAESSQVAIALPDLRRRVSFTEGPEIIRFLQDETSFDRFDRPPASSEKDVREELQEPVSLKSALPHASHIVEVQPELSAPEALSSGPLPPQHLLDRSGGGLADLVGDRRAAMLRKLRLSISDRLTPA</sequence>
<feature type="compositionally biased region" description="Low complexity" evidence="1">
    <location>
        <begin position="31"/>
        <end position="40"/>
    </location>
</feature>
<gene>
    <name evidence="2" type="ORF">SNAT2548_LOCUS15486</name>
</gene>
<accession>A0A812N8L5</accession>
<dbReference type="Proteomes" id="UP000604046">
    <property type="component" value="Unassembled WGS sequence"/>
</dbReference>
<keyword evidence="3" id="KW-1185">Reference proteome</keyword>